<keyword evidence="3" id="KW-1185">Reference proteome</keyword>
<name>A0ABR1KFA2_9PEZI</name>
<evidence type="ECO:0008006" key="4">
    <source>
        <dbReference type="Google" id="ProtNLM"/>
    </source>
</evidence>
<evidence type="ECO:0000313" key="2">
    <source>
        <dbReference type="EMBL" id="KAK7513723.1"/>
    </source>
</evidence>
<accession>A0ABR1KFA2</accession>
<feature type="transmembrane region" description="Helical" evidence="1">
    <location>
        <begin position="45"/>
        <end position="73"/>
    </location>
</feature>
<reference evidence="2 3" key="1">
    <citation type="submission" date="2024-04" db="EMBL/GenBank/DDBJ databases">
        <title>Phyllosticta paracitricarpa is synonymous to the EU quarantine fungus P. citricarpa based on phylogenomic analyses.</title>
        <authorList>
            <consortium name="Lawrence Berkeley National Laboratory"/>
            <person name="Van Ingen-Buijs V.A."/>
            <person name="Van Westerhoven A.C."/>
            <person name="Haridas S."/>
            <person name="Skiadas P."/>
            <person name="Martin F."/>
            <person name="Groenewald J.Z."/>
            <person name="Crous P.W."/>
            <person name="Seidl M.F."/>
        </authorList>
    </citation>
    <scope>NUCLEOTIDE SEQUENCE [LARGE SCALE GENOMIC DNA]</scope>
    <source>
        <strain evidence="2 3">CBS 123371</strain>
    </source>
</reference>
<sequence length="455" mass="52330">MCPLDDVSWSKPKSEPYLCVCMPQQISTAVHEAQGTCNNMVFRSVFVLLLLSLVFVTFSVCVPLCLFSILGAYARQICILSLQELEERLDLPPDDNLLVRKLRIWLIPDYQENQLKKQTVERREREIVDKRNMAKSRLYQLPTELLCMIDDCLDAAGVMAIRAASLMLRDRLGAARADRKATVDEVMAVKAQMRRWMIQQLYPKLCERERRVGAKLKRPMPYLYLLCQPCAARHPFTAFSHQQVKAGPEKRRCHAQERVFHICEHMAVDLNTMKYPINRVWSKKTPSAMWNNLPGRLYCDDCPKRPGTARFGFLDVDRAILYDRPILDPGSKFYYRTRIMSPEKVLELPDIARLSQDLASDDTSICPHVSIKDLDFERCKSRKAYVLPDADHSLCGGCTRCPATFAFKWKKDPVRMVLEMHCELNVNKDPSTWLAISKPSCLSDAQTRTPSTWFG</sequence>
<organism evidence="2 3">
    <name type="scientific">Phyllosticta citriasiana</name>
    <dbReference type="NCBI Taxonomy" id="595635"/>
    <lineage>
        <taxon>Eukaryota</taxon>
        <taxon>Fungi</taxon>
        <taxon>Dikarya</taxon>
        <taxon>Ascomycota</taxon>
        <taxon>Pezizomycotina</taxon>
        <taxon>Dothideomycetes</taxon>
        <taxon>Dothideomycetes incertae sedis</taxon>
        <taxon>Botryosphaeriales</taxon>
        <taxon>Phyllostictaceae</taxon>
        <taxon>Phyllosticta</taxon>
    </lineage>
</organism>
<proteinExistence type="predicted"/>
<dbReference type="Proteomes" id="UP001363622">
    <property type="component" value="Unassembled WGS sequence"/>
</dbReference>
<keyword evidence="1" id="KW-0812">Transmembrane</keyword>
<dbReference type="EMBL" id="JBBPHU010000009">
    <property type="protein sequence ID" value="KAK7513723.1"/>
    <property type="molecule type" value="Genomic_DNA"/>
</dbReference>
<keyword evidence="1" id="KW-0472">Membrane</keyword>
<gene>
    <name evidence="2" type="ORF">IWZ03DRAFT_382817</name>
</gene>
<keyword evidence="1" id="KW-1133">Transmembrane helix</keyword>
<protein>
    <recommendedName>
        <fullName evidence="4">F-box domain-containing protein</fullName>
    </recommendedName>
</protein>
<evidence type="ECO:0000313" key="3">
    <source>
        <dbReference type="Proteomes" id="UP001363622"/>
    </source>
</evidence>
<comment type="caution">
    <text evidence="2">The sequence shown here is derived from an EMBL/GenBank/DDBJ whole genome shotgun (WGS) entry which is preliminary data.</text>
</comment>
<evidence type="ECO:0000256" key="1">
    <source>
        <dbReference type="SAM" id="Phobius"/>
    </source>
</evidence>